<dbReference type="STRING" id="1229662.W3X2R3"/>
<feature type="region of interest" description="Disordered" evidence="4">
    <location>
        <begin position="560"/>
        <end position="588"/>
    </location>
</feature>
<dbReference type="GeneID" id="19272975"/>
<dbReference type="GO" id="GO:0016787">
    <property type="term" value="F:hydrolase activity"/>
    <property type="evidence" value="ECO:0007669"/>
    <property type="project" value="UniProtKB-KW"/>
</dbReference>
<reference evidence="7" key="1">
    <citation type="journal article" date="2015" name="BMC Genomics">
        <title>Genomic and transcriptomic analysis of the endophytic fungus Pestalotiopsis fici reveals its lifestyle and high potential for synthesis of natural products.</title>
        <authorList>
            <person name="Wang X."/>
            <person name="Zhang X."/>
            <person name="Liu L."/>
            <person name="Xiang M."/>
            <person name="Wang W."/>
            <person name="Sun X."/>
            <person name="Che Y."/>
            <person name="Guo L."/>
            <person name="Liu G."/>
            <person name="Guo L."/>
            <person name="Wang C."/>
            <person name="Yin W.B."/>
            <person name="Stadler M."/>
            <person name="Zhang X."/>
            <person name="Liu X."/>
        </authorList>
    </citation>
    <scope>NUCLEOTIDE SEQUENCE [LARGE SCALE GENOMIC DNA]</scope>
    <source>
        <strain evidence="7">W106-1 / CGMCC3.15140</strain>
    </source>
</reference>
<feature type="signal peptide" evidence="3">
    <location>
        <begin position="1"/>
        <end position="18"/>
    </location>
</feature>
<evidence type="ECO:0000256" key="2">
    <source>
        <dbReference type="ARBA" id="ARBA00022801"/>
    </source>
</evidence>
<dbReference type="InterPro" id="IPR029058">
    <property type="entry name" value="AB_hydrolase_fold"/>
</dbReference>
<dbReference type="InterPro" id="IPR002018">
    <property type="entry name" value="CarbesteraseB"/>
</dbReference>
<comment type="similarity">
    <text evidence="1 3">Belongs to the type-B carboxylesterase/lipase family.</text>
</comment>
<dbReference type="InterPro" id="IPR050309">
    <property type="entry name" value="Type-B_Carboxylest/Lipase"/>
</dbReference>
<dbReference type="ESTHER" id="9pezi-w3x2r3">
    <property type="family name" value="Fungal_carboxylesterase_lipase"/>
</dbReference>
<dbReference type="AlphaFoldDB" id="W3X2R3"/>
<evidence type="ECO:0000313" key="7">
    <source>
        <dbReference type="Proteomes" id="UP000030651"/>
    </source>
</evidence>
<dbReference type="OrthoDB" id="408631at2759"/>
<gene>
    <name evidence="6" type="ORF">PFICI_07962</name>
</gene>
<dbReference type="InterPro" id="IPR019826">
    <property type="entry name" value="Carboxylesterase_B_AS"/>
</dbReference>
<evidence type="ECO:0000256" key="1">
    <source>
        <dbReference type="ARBA" id="ARBA00005964"/>
    </source>
</evidence>
<dbReference type="KEGG" id="pfy:PFICI_07962"/>
<dbReference type="RefSeq" id="XP_007834734.1">
    <property type="nucleotide sequence ID" value="XM_007836543.1"/>
</dbReference>
<dbReference type="Proteomes" id="UP000030651">
    <property type="component" value="Unassembled WGS sequence"/>
</dbReference>
<organism evidence="6 7">
    <name type="scientific">Pestalotiopsis fici (strain W106-1 / CGMCC3.15140)</name>
    <dbReference type="NCBI Taxonomy" id="1229662"/>
    <lineage>
        <taxon>Eukaryota</taxon>
        <taxon>Fungi</taxon>
        <taxon>Dikarya</taxon>
        <taxon>Ascomycota</taxon>
        <taxon>Pezizomycotina</taxon>
        <taxon>Sordariomycetes</taxon>
        <taxon>Xylariomycetidae</taxon>
        <taxon>Amphisphaeriales</taxon>
        <taxon>Sporocadaceae</taxon>
        <taxon>Pestalotiopsis</taxon>
    </lineage>
</organism>
<keyword evidence="7" id="KW-1185">Reference proteome</keyword>
<dbReference type="EMBL" id="KI912113">
    <property type="protein sequence ID" value="ETS80433.1"/>
    <property type="molecule type" value="Genomic_DNA"/>
</dbReference>
<evidence type="ECO:0000256" key="4">
    <source>
        <dbReference type="SAM" id="MobiDB-lite"/>
    </source>
</evidence>
<dbReference type="PROSITE" id="PS00122">
    <property type="entry name" value="CARBOXYLESTERASE_B_1"/>
    <property type="match status" value="1"/>
</dbReference>
<protein>
    <recommendedName>
        <fullName evidence="3">Carboxylic ester hydrolase</fullName>
        <ecNumber evidence="3">3.1.1.-</ecNumber>
    </recommendedName>
</protein>
<dbReference type="Gene3D" id="3.40.50.1820">
    <property type="entry name" value="alpha/beta hydrolase"/>
    <property type="match status" value="1"/>
</dbReference>
<dbReference type="PANTHER" id="PTHR11559">
    <property type="entry name" value="CARBOXYLESTERASE"/>
    <property type="match status" value="1"/>
</dbReference>
<sequence>MKGYISACLVSLASSALAAPWDLPKRSNVRLEARDNTTTVDLGYEVHSATVNETGSYYLFSNVPYAQQPIGDLRFQKPVLPTGTNSTVNDGGSSDIECMQAYPGWVVELQAASYGVDAATMAAILYNSGAQTESCLLLDIYVPETIYELGALAAAPVLVWIHGGGFTYGSKTGSGEIAGLLARSNNTAIIVAINYRLGMFGWLDGSDLTPNLGLYDQRLALEWVGEYISNFGGSADRVTVMGESAGAASILHHITAEGGKEEAPFDQAIVMSPAFQFNINGSYGYDLTMEVATNYTGEDIDSVADLTALTSAQLKYINQAVVYDAFTGLFNYGPVVDGTYVPNHPQVLLLEGKFDDSVNLLLSHTSNESVPFTPTDIATAEDLYELVATEFPEVSNETIEYMLTTVWPDVLDGTYPWTTEFARAVKIGTEIQFACSARFLSVAFDNATYDSIFAYPPGYHAQDVPYVFFNGDTSSLDDGLPVNPTIAHAIQDHIMTFTLTGDPNYLGEAVTWPLYGSSAQTLEYTYAGQVIVTDDLKNDRCTWIQQAMADGTLMGKNTCDDKHTHGNHGKPGSKGGKGGHSASKDSKFKVDVKATAKVILPGREQRHQY</sequence>
<evidence type="ECO:0000313" key="6">
    <source>
        <dbReference type="EMBL" id="ETS80433.1"/>
    </source>
</evidence>
<feature type="chain" id="PRO_5005150181" description="Carboxylic ester hydrolase" evidence="3">
    <location>
        <begin position="19"/>
        <end position="609"/>
    </location>
</feature>
<name>W3X2R3_PESFW</name>
<dbReference type="EC" id="3.1.1.-" evidence="3"/>
<dbReference type="HOGENOM" id="CLU_006586_10_5_1"/>
<dbReference type="SUPFAM" id="SSF53474">
    <property type="entry name" value="alpha/beta-Hydrolases"/>
    <property type="match status" value="1"/>
</dbReference>
<proteinExistence type="inferred from homology"/>
<keyword evidence="3" id="KW-0732">Signal</keyword>
<evidence type="ECO:0000256" key="3">
    <source>
        <dbReference type="RuleBase" id="RU361235"/>
    </source>
</evidence>
<dbReference type="eggNOG" id="KOG4389">
    <property type="taxonomic scope" value="Eukaryota"/>
</dbReference>
<feature type="domain" description="Carboxylesterase type B" evidence="5">
    <location>
        <begin position="52"/>
        <end position="541"/>
    </location>
</feature>
<dbReference type="InParanoid" id="W3X2R3"/>
<keyword evidence="2 3" id="KW-0378">Hydrolase</keyword>
<dbReference type="Pfam" id="PF00135">
    <property type="entry name" value="COesterase"/>
    <property type="match status" value="1"/>
</dbReference>
<dbReference type="OMA" id="WGQFTYG"/>
<evidence type="ECO:0000259" key="5">
    <source>
        <dbReference type="Pfam" id="PF00135"/>
    </source>
</evidence>
<accession>W3X2R3</accession>